<keyword evidence="1" id="KW-0645">Protease</keyword>
<keyword evidence="2" id="KW-1185">Reference proteome</keyword>
<name>A0A7S9PYW0_9SPHI</name>
<gene>
    <name evidence="1" type="ORF">IZT61_19940</name>
</gene>
<sequence length="411" mass="46410">MKLVLSFLTVLFSISYAYPQGGFILSGAVKDKRGEPLPGTGVYVSGYKIATATDNDGAYKLLLKPGSYDILIQLIGYKAINKNIVIADKSVKLDVTLEENPTQLADVTIKPDPNRAYYIAMFKAYFIGTTPNALKCKVVNPDVLIIDYDKGDQKLTVKTNEFLIIENQALGYRIKYLISLFEWSSKTKIIYYEGYPHYEDLNGSKSKKRNWAKKRLESYLGSPQHFFKALYNKNATEEGFIINKLITKPNPDKPADSIIRANIKRLASSQMTLTGRLSIGQPDSLSYWLRKKNLPDGISILNRAPVAQDTLVKTVNASIKKINFTDKLYVIYTKEMESPSFSNQIGQSISRPLDMPNYQISTVTLQLAPVYFYENGGIYNPRSTLYSGYWAWEKIADSVPMDYVPDKPDHK</sequence>
<dbReference type="Proteomes" id="UP000594759">
    <property type="component" value="Chromosome"/>
</dbReference>
<dbReference type="SUPFAM" id="SSF49464">
    <property type="entry name" value="Carboxypeptidase regulatory domain-like"/>
    <property type="match status" value="1"/>
</dbReference>
<dbReference type="Pfam" id="PF13715">
    <property type="entry name" value="CarbopepD_reg_2"/>
    <property type="match status" value="1"/>
</dbReference>
<accession>A0A7S9PYW0</accession>
<protein>
    <submittedName>
        <fullName evidence="1">Carboxypeptidase-like regulatory domain-containing protein</fullName>
    </submittedName>
</protein>
<dbReference type="KEGG" id="pex:IZT61_19940"/>
<organism evidence="1 2">
    <name type="scientific">Pedobacter endophyticus</name>
    <dbReference type="NCBI Taxonomy" id="2789740"/>
    <lineage>
        <taxon>Bacteria</taxon>
        <taxon>Pseudomonadati</taxon>
        <taxon>Bacteroidota</taxon>
        <taxon>Sphingobacteriia</taxon>
        <taxon>Sphingobacteriales</taxon>
        <taxon>Sphingobacteriaceae</taxon>
        <taxon>Pedobacter</taxon>
    </lineage>
</organism>
<dbReference type="AlphaFoldDB" id="A0A7S9PYW0"/>
<reference evidence="1 2" key="1">
    <citation type="submission" date="2020-11" db="EMBL/GenBank/DDBJ databases">
        <title>Pedobacter endophytica, an endophytic bacteria isolated form Carex pumila.</title>
        <authorList>
            <person name="Peng Y."/>
            <person name="Jiang L."/>
            <person name="Lee J."/>
        </authorList>
    </citation>
    <scope>NUCLEOTIDE SEQUENCE [LARGE SCALE GENOMIC DNA]</scope>
    <source>
        <strain evidence="1 2">JBR3-12</strain>
    </source>
</reference>
<keyword evidence="1" id="KW-0121">Carboxypeptidase</keyword>
<dbReference type="EMBL" id="CP064939">
    <property type="protein sequence ID" value="QPH39290.1"/>
    <property type="molecule type" value="Genomic_DNA"/>
</dbReference>
<evidence type="ECO:0000313" key="1">
    <source>
        <dbReference type="EMBL" id="QPH39290.1"/>
    </source>
</evidence>
<dbReference type="GO" id="GO:0004180">
    <property type="term" value="F:carboxypeptidase activity"/>
    <property type="evidence" value="ECO:0007669"/>
    <property type="project" value="UniProtKB-KW"/>
</dbReference>
<dbReference type="RefSeq" id="WP_196098757.1">
    <property type="nucleotide sequence ID" value="NZ_CP064939.1"/>
</dbReference>
<proteinExistence type="predicted"/>
<dbReference type="Gene3D" id="2.60.40.1120">
    <property type="entry name" value="Carboxypeptidase-like, regulatory domain"/>
    <property type="match status" value="1"/>
</dbReference>
<keyword evidence="1" id="KW-0378">Hydrolase</keyword>
<dbReference type="InterPro" id="IPR008969">
    <property type="entry name" value="CarboxyPept-like_regulatory"/>
</dbReference>
<evidence type="ECO:0000313" key="2">
    <source>
        <dbReference type="Proteomes" id="UP000594759"/>
    </source>
</evidence>